<dbReference type="Gene3D" id="3.40.430.10">
    <property type="entry name" value="Dihydrofolate Reductase, subunit A"/>
    <property type="match status" value="1"/>
</dbReference>
<dbReference type="PROSITE" id="PS51330">
    <property type="entry name" value="DHFR_2"/>
    <property type="match status" value="1"/>
</dbReference>
<organism evidence="2 3">
    <name type="scientific">Desulfonema ishimotonii</name>
    <dbReference type="NCBI Taxonomy" id="45657"/>
    <lineage>
        <taxon>Bacteria</taxon>
        <taxon>Pseudomonadati</taxon>
        <taxon>Thermodesulfobacteriota</taxon>
        <taxon>Desulfobacteria</taxon>
        <taxon>Desulfobacterales</taxon>
        <taxon>Desulfococcaceae</taxon>
        <taxon>Desulfonema</taxon>
    </lineage>
</organism>
<dbReference type="InterPro" id="IPR002734">
    <property type="entry name" value="RibDG_C"/>
</dbReference>
<dbReference type="CDD" id="cd00209">
    <property type="entry name" value="DHFR"/>
    <property type="match status" value="1"/>
</dbReference>
<evidence type="ECO:0000313" key="2">
    <source>
        <dbReference type="EMBL" id="GBC61100.1"/>
    </source>
</evidence>
<protein>
    <submittedName>
        <fullName evidence="2">Dihydrofolate reductase</fullName>
    </submittedName>
</protein>
<reference evidence="3" key="2">
    <citation type="submission" date="2019-01" db="EMBL/GenBank/DDBJ databases">
        <title>Genome sequence of Desulfonema ishimotonii strain Tokyo 01.</title>
        <authorList>
            <person name="Fukui M."/>
        </authorList>
    </citation>
    <scope>NUCLEOTIDE SEQUENCE [LARGE SCALE GENOMIC DNA]</scope>
    <source>
        <strain evidence="3">Tokyo 01</strain>
    </source>
</reference>
<dbReference type="SUPFAM" id="SSF53597">
    <property type="entry name" value="Dihydrofolate reductase-like"/>
    <property type="match status" value="1"/>
</dbReference>
<keyword evidence="3" id="KW-1185">Reference proteome</keyword>
<name>A0A401FVW0_9BACT</name>
<dbReference type="GO" id="GO:0046654">
    <property type="term" value="P:tetrahydrofolate biosynthetic process"/>
    <property type="evidence" value="ECO:0007669"/>
    <property type="project" value="InterPro"/>
</dbReference>
<dbReference type="EMBL" id="BEXT01000001">
    <property type="protein sequence ID" value="GBC61100.1"/>
    <property type="molecule type" value="Genomic_DNA"/>
</dbReference>
<dbReference type="InterPro" id="IPR024072">
    <property type="entry name" value="DHFR-like_dom_sf"/>
</dbReference>
<comment type="caution">
    <text evidence="2">The sequence shown here is derived from an EMBL/GenBank/DDBJ whole genome shotgun (WGS) entry which is preliminary data.</text>
</comment>
<gene>
    <name evidence="2" type="ORF">DENIS_2060</name>
</gene>
<dbReference type="InterPro" id="IPR001796">
    <property type="entry name" value="DHFR_dom"/>
</dbReference>
<reference evidence="3" key="1">
    <citation type="submission" date="2017-11" db="EMBL/GenBank/DDBJ databases">
        <authorList>
            <person name="Watanabe M."/>
            <person name="Kojima H."/>
        </authorList>
    </citation>
    <scope>NUCLEOTIDE SEQUENCE [LARGE SCALE GENOMIC DNA]</scope>
    <source>
        <strain evidence="3">Tokyo 01</strain>
    </source>
</reference>
<accession>A0A401FVW0</accession>
<dbReference type="InterPro" id="IPR050765">
    <property type="entry name" value="Riboflavin_Biosynth_HTPR"/>
</dbReference>
<dbReference type="Proteomes" id="UP000288096">
    <property type="component" value="Unassembled WGS sequence"/>
</dbReference>
<dbReference type="GO" id="GO:0004146">
    <property type="term" value="F:dihydrofolate reductase activity"/>
    <property type="evidence" value="ECO:0007669"/>
    <property type="project" value="InterPro"/>
</dbReference>
<evidence type="ECO:0000259" key="1">
    <source>
        <dbReference type="PROSITE" id="PS51330"/>
    </source>
</evidence>
<dbReference type="OrthoDB" id="9804315at2"/>
<dbReference type="GO" id="GO:0009231">
    <property type="term" value="P:riboflavin biosynthetic process"/>
    <property type="evidence" value="ECO:0007669"/>
    <property type="project" value="InterPro"/>
</dbReference>
<sequence>MKVILLMATTLDGKIGKSPDHFPDWTGKADKKLFVEITKRAGVVIMGSKTFDTIGKPLPDRKNIILTRNKKRISEWENLVFTDESPGAVLEHLAAEGFSEVVLAGGAMVNSLFAEAGLIDEIIVTISPKIFGFGLSLFTQEISMELVLKDVRRLGENLVCLTYSVVNAPLLNHRFGRGFFQVGA</sequence>
<evidence type="ECO:0000313" key="3">
    <source>
        <dbReference type="Proteomes" id="UP000288096"/>
    </source>
</evidence>
<dbReference type="Pfam" id="PF01872">
    <property type="entry name" value="RibD_C"/>
    <property type="match status" value="1"/>
</dbReference>
<feature type="domain" description="DHFR" evidence="1">
    <location>
        <begin position="2"/>
        <end position="184"/>
    </location>
</feature>
<proteinExistence type="predicted"/>
<dbReference type="GO" id="GO:0008703">
    <property type="term" value="F:5-amino-6-(5-phosphoribosylamino)uracil reductase activity"/>
    <property type="evidence" value="ECO:0007669"/>
    <property type="project" value="InterPro"/>
</dbReference>
<dbReference type="PANTHER" id="PTHR38011">
    <property type="entry name" value="DIHYDROFOLATE REDUCTASE FAMILY PROTEIN (AFU_ORTHOLOGUE AFUA_8G06820)"/>
    <property type="match status" value="1"/>
</dbReference>
<dbReference type="RefSeq" id="WP_124328431.1">
    <property type="nucleotide sequence ID" value="NZ_BEXT01000001.1"/>
</dbReference>
<dbReference type="AlphaFoldDB" id="A0A401FVW0"/>